<dbReference type="AlphaFoldDB" id="A0A0D2JFM0"/>
<protein>
    <submittedName>
        <fullName evidence="2">Uncharacterized protein</fullName>
    </submittedName>
</protein>
<dbReference type="VEuPathDB" id="FungiDB:Z518_02720"/>
<keyword evidence="1" id="KW-1133">Transmembrane helix</keyword>
<dbReference type="EMBL" id="KN847476">
    <property type="protein sequence ID" value="KIX08065.1"/>
    <property type="molecule type" value="Genomic_DNA"/>
</dbReference>
<evidence type="ECO:0000313" key="3">
    <source>
        <dbReference type="Proteomes" id="UP000053617"/>
    </source>
</evidence>
<dbReference type="HOGENOM" id="CLU_1971723_0_0_1"/>
<keyword evidence="1" id="KW-0472">Membrane</keyword>
<dbReference type="Proteomes" id="UP000053617">
    <property type="component" value="Unassembled WGS sequence"/>
</dbReference>
<reference evidence="2 3" key="1">
    <citation type="submission" date="2015-01" db="EMBL/GenBank/DDBJ databases">
        <title>The Genome Sequence of Rhinocladiella mackenzie CBS 650.93.</title>
        <authorList>
            <consortium name="The Broad Institute Genomics Platform"/>
            <person name="Cuomo C."/>
            <person name="de Hoog S."/>
            <person name="Gorbushina A."/>
            <person name="Stielow B."/>
            <person name="Teixiera M."/>
            <person name="Abouelleil A."/>
            <person name="Chapman S.B."/>
            <person name="Priest M."/>
            <person name="Young S.K."/>
            <person name="Wortman J."/>
            <person name="Nusbaum C."/>
            <person name="Birren B."/>
        </authorList>
    </citation>
    <scope>NUCLEOTIDE SEQUENCE [LARGE SCALE GENOMIC DNA]</scope>
    <source>
        <strain evidence="2 3">CBS 650.93</strain>
    </source>
</reference>
<keyword evidence="3" id="KW-1185">Reference proteome</keyword>
<accession>A0A0D2JFM0</accession>
<evidence type="ECO:0000313" key="2">
    <source>
        <dbReference type="EMBL" id="KIX08065.1"/>
    </source>
</evidence>
<gene>
    <name evidence="2" type="ORF">Z518_02720</name>
</gene>
<name>A0A0D2JFM0_9EURO</name>
<keyword evidence="1" id="KW-0812">Transmembrane</keyword>
<dbReference type="RefSeq" id="XP_013275201.1">
    <property type="nucleotide sequence ID" value="XM_013419747.1"/>
</dbReference>
<sequence length="127" mass="14327">MTKSRLVAVSLGAEAVVRRPILTLQPFLARFIGGLATLLVLAITLYVWGSLLISIRDAFRISAFPAPIGAVGVYIFGPLFAMFVYDLIRQQVAVFQYLRWLRGSENEADRRWKIADRLLSFDEYNSS</sequence>
<feature type="transmembrane region" description="Helical" evidence="1">
    <location>
        <begin position="28"/>
        <end position="49"/>
    </location>
</feature>
<organism evidence="2 3">
    <name type="scientific">Rhinocladiella mackenziei CBS 650.93</name>
    <dbReference type="NCBI Taxonomy" id="1442369"/>
    <lineage>
        <taxon>Eukaryota</taxon>
        <taxon>Fungi</taxon>
        <taxon>Dikarya</taxon>
        <taxon>Ascomycota</taxon>
        <taxon>Pezizomycotina</taxon>
        <taxon>Eurotiomycetes</taxon>
        <taxon>Chaetothyriomycetidae</taxon>
        <taxon>Chaetothyriales</taxon>
        <taxon>Herpotrichiellaceae</taxon>
        <taxon>Rhinocladiella</taxon>
    </lineage>
</organism>
<feature type="transmembrane region" description="Helical" evidence="1">
    <location>
        <begin position="61"/>
        <end position="85"/>
    </location>
</feature>
<dbReference type="GeneID" id="25290791"/>
<proteinExistence type="predicted"/>
<evidence type="ECO:0000256" key="1">
    <source>
        <dbReference type="SAM" id="Phobius"/>
    </source>
</evidence>